<reference evidence="1" key="2">
    <citation type="submission" date="2025-09" db="UniProtKB">
        <authorList>
            <consortium name="Ensembl"/>
        </authorList>
    </citation>
    <scope>IDENTIFICATION</scope>
</reference>
<dbReference type="AlphaFoldDB" id="A0A8D0KWN6"/>
<dbReference type="Ensembl" id="ENSSOCT00000015581.1">
    <property type="protein sequence ID" value="ENSSOCP00000015193.1"/>
    <property type="gene ID" value="ENSSOCG00000011425.1"/>
</dbReference>
<protein>
    <submittedName>
        <fullName evidence="1">Uncharacterized protein</fullName>
    </submittedName>
</protein>
<evidence type="ECO:0000313" key="1">
    <source>
        <dbReference type="Ensembl" id="ENSSOCP00000015193.1"/>
    </source>
</evidence>
<evidence type="ECO:0000313" key="2">
    <source>
        <dbReference type="Proteomes" id="UP000694551"/>
    </source>
</evidence>
<organism evidence="1 2">
    <name type="scientific">Strix occidentalis caurina</name>
    <name type="common">northern spotted owl</name>
    <dbReference type="NCBI Taxonomy" id="311401"/>
    <lineage>
        <taxon>Eukaryota</taxon>
        <taxon>Metazoa</taxon>
        <taxon>Chordata</taxon>
        <taxon>Craniata</taxon>
        <taxon>Vertebrata</taxon>
        <taxon>Euteleostomi</taxon>
        <taxon>Archelosauria</taxon>
        <taxon>Archosauria</taxon>
        <taxon>Dinosauria</taxon>
        <taxon>Saurischia</taxon>
        <taxon>Theropoda</taxon>
        <taxon>Coelurosauria</taxon>
        <taxon>Aves</taxon>
        <taxon>Neognathae</taxon>
        <taxon>Neoaves</taxon>
        <taxon>Telluraves</taxon>
        <taxon>Strigiformes</taxon>
        <taxon>Strigidae</taxon>
        <taxon>Strix</taxon>
    </lineage>
</organism>
<sequence length="158" mass="18482">MPTRSFHKQTEVVFAGASSWPTGCMCITRSPASQQDLLSFDLPDCCTRHRAGLDHKQAELPQTCAISYRSQHFSCEWNKAHFGQAWIRSCTLDHPQATPSDAGFSPVWVRRCWTRCERWLKLFPQSGHKYGFSPVWTRRLELSLKRFPHWGHFRPEFW</sequence>
<dbReference type="Proteomes" id="UP000694551">
    <property type="component" value="Unplaced"/>
</dbReference>
<proteinExistence type="predicted"/>
<reference evidence="1" key="1">
    <citation type="submission" date="2025-08" db="UniProtKB">
        <authorList>
            <consortium name="Ensembl"/>
        </authorList>
    </citation>
    <scope>IDENTIFICATION</scope>
</reference>
<keyword evidence="2" id="KW-1185">Reference proteome</keyword>
<accession>A0A8D0KWN6</accession>
<name>A0A8D0KWN6_STROC</name>